<keyword evidence="1" id="KW-1133">Transmembrane helix</keyword>
<evidence type="ECO:0000313" key="2">
    <source>
        <dbReference type="Ensembl" id="ENSAPOP00000011260.1"/>
    </source>
</evidence>
<dbReference type="Ensembl" id="ENSAPOT00000018798.1">
    <property type="protein sequence ID" value="ENSAPOP00000011260.1"/>
    <property type="gene ID" value="ENSAPOG00000013805.1"/>
</dbReference>
<protein>
    <submittedName>
        <fullName evidence="2">Uncharacterized protein</fullName>
    </submittedName>
</protein>
<dbReference type="Proteomes" id="UP000257200">
    <property type="component" value="Unplaced"/>
</dbReference>
<dbReference type="AlphaFoldDB" id="A0A3Q1FY35"/>
<evidence type="ECO:0000256" key="1">
    <source>
        <dbReference type="SAM" id="Phobius"/>
    </source>
</evidence>
<sequence length="54" mass="5772">QLDQTLGKRRFGSWPTQKDCAVLGFSVCVCVCAGICTCASLDYTPTPTCCLPVN</sequence>
<name>A0A3Q1FY35_9TELE</name>
<reference evidence="2" key="1">
    <citation type="submission" date="2025-08" db="UniProtKB">
        <authorList>
            <consortium name="Ensembl"/>
        </authorList>
    </citation>
    <scope>IDENTIFICATION</scope>
</reference>
<evidence type="ECO:0000313" key="3">
    <source>
        <dbReference type="Proteomes" id="UP000257200"/>
    </source>
</evidence>
<dbReference type="InParanoid" id="A0A3Q1FY35"/>
<organism evidence="2 3">
    <name type="scientific">Acanthochromis polyacanthus</name>
    <name type="common">spiny chromis</name>
    <dbReference type="NCBI Taxonomy" id="80966"/>
    <lineage>
        <taxon>Eukaryota</taxon>
        <taxon>Metazoa</taxon>
        <taxon>Chordata</taxon>
        <taxon>Craniata</taxon>
        <taxon>Vertebrata</taxon>
        <taxon>Euteleostomi</taxon>
        <taxon>Actinopterygii</taxon>
        <taxon>Neopterygii</taxon>
        <taxon>Teleostei</taxon>
        <taxon>Neoteleostei</taxon>
        <taxon>Acanthomorphata</taxon>
        <taxon>Ovalentaria</taxon>
        <taxon>Pomacentridae</taxon>
        <taxon>Acanthochromis</taxon>
    </lineage>
</organism>
<keyword evidence="1" id="KW-0472">Membrane</keyword>
<reference evidence="2" key="2">
    <citation type="submission" date="2025-09" db="UniProtKB">
        <authorList>
            <consortium name="Ensembl"/>
        </authorList>
    </citation>
    <scope>IDENTIFICATION</scope>
</reference>
<feature type="transmembrane region" description="Helical" evidence="1">
    <location>
        <begin position="21"/>
        <end position="43"/>
    </location>
</feature>
<accession>A0A3Q1FY35</accession>
<keyword evidence="1" id="KW-0812">Transmembrane</keyword>
<proteinExistence type="predicted"/>
<keyword evidence="3" id="KW-1185">Reference proteome</keyword>